<dbReference type="EC" id="5.3.1.6" evidence="5"/>
<accession>M6GBN0</accession>
<sequence>MKPKYSRDITNLDHEKIGIASDHGGFELKEFLRKSLAGELEIVDYGTKDESSVDYPIVISAACKKVLSKEVEGLIALCGTGIGASIAANRMSGIRAALCHDQFTAEMSKRHNNANVLVLGGRIIGKELALNIVRTWINTSFEGGRHERRVNQLETLNS</sequence>
<dbReference type="PANTHER" id="PTHR43732">
    <property type="entry name" value="RIBOSE 5-PHOSPHATE ISOMERASE-RELATED"/>
    <property type="match status" value="1"/>
</dbReference>
<organism evidence="5 6">
    <name type="scientific">Leptospira interrogans str. 2006001854</name>
    <dbReference type="NCBI Taxonomy" id="1001590"/>
    <lineage>
        <taxon>Bacteria</taxon>
        <taxon>Pseudomonadati</taxon>
        <taxon>Spirochaetota</taxon>
        <taxon>Spirochaetia</taxon>
        <taxon>Leptospirales</taxon>
        <taxon>Leptospiraceae</taxon>
        <taxon>Leptospira</taxon>
    </lineage>
</organism>
<proteinExistence type="inferred from homology"/>
<evidence type="ECO:0000256" key="4">
    <source>
        <dbReference type="PIRSR" id="PIRSR005384-2"/>
    </source>
</evidence>
<comment type="caution">
    <text evidence="5">The sequence shown here is derived from an EMBL/GenBank/DDBJ whole genome shotgun (WGS) entry which is preliminary data.</text>
</comment>
<feature type="binding site" evidence="4">
    <location>
        <position position="122"/>
    </location>
    <ligand>
        <name>D-ribulose 5-phosphate</name>
        <dbReference type="ChEBI" id="CHEBI:58121"/>
    </ligand>
</feature>
<comment type="similarity">
    <text evidence="1">Belongs to the LacAB/RpiB family.</text>
</comment>
<evidence type="ECO:0000256" key="2">
    <source>
        <dbReference type="ARBA" id="ARBA00023235"/>
    </source>
</evidence>
<dbReference type="GO" id="GO:0005975">
    <property type="term" value="P:carbohydrate metabolic process"/>
    <property type="evidence" value="ECO:0007669"/>
    <property type="project" value="InterPro"/>
</dbReference>
<evidence type="ECO:0000256" key="1">
    <source>
        <dbReference type="ARBA" id="ARBA00008754"/>
    </source>
</evidence>
<dbReference type="EMBL" id="AFLW02000093">
    <property type="protein sequence ID" value="EMM82170.1"/>
    <property type="molecule type" value="Genomic_DNA"/>
</dbReference>
<protein>
    <submittedName>
        <fullName evidence="5">Ribose-5-phosphate isomerase B</fullName>
        <ecNumber evidence="5">5.3.1.6</ecNumber>
    </submittedName>
</protein>
<dbReference type="Pfam" id="PF02502">
    <property type="entry name" value="LacAB_rpiB"/>
    <property type="match status" value="1"/>
</dbReference>
<feature type="binding site" evidence="4">
    <location>
        <begin position="22"/>
        <end position="23"/>
    </location>
    <ligand>
        <name>D-ribulose 5-phosphate</name>
        <dbReference type="ChEBI" id="CHEBI:58121"/>
    </ligand>
</feature>
<gene>
    <name evidence="5" type="primary">rpiB</name>
    <name evidence="5" type="ORF">LEP1GSC037_2671</name>
</gene>
<dbReference type="AlphaFoldDB" id="M6GBN0"/>
<dbReference type="NCBIfam" id="TIGR00689">
    <property type="entry name" value="rpiB_lacA_lacB"/>
    <property type="match status" value="1"/>
</dbReference>
<feature type="binding site" evidence="4">
    <location>
        <begin position="79"/>
        <end position="83"/>
    </location>
    <ligand>
        <name>D-ribulose 5-phosphate</name>
        <dbReference type="ChEBI" id="CHEBI:58121"/>
    </ligand>
</feature>
<evidence type="ECO:0000313" key="5">
    <source>
        <dbReference type="EMBL" id="EMM82170.1"/>
    </source>
</evidence>
<dbReference type="InterPro" id="IPR004785">
    <property type="entry name" value="RpiB"/>
</dbReference>
<dbReference type="PANTHER" id="PTHR43732:SF1">
    <property type="entry name" value="RIBOSE 5-PHOSPHATE ISOMERASE"/>
    <property type="match status" value="1"/>
</dbReference>
<feature type="binding site" evidence="4">
    <location>
        <position position="149"/>
    </location>
    <ligand>
        <name>D-ribulose 5-phosphate</name>
        <dbReference type="ChEBI" id="CHEBI:58121"/>
    </ligand>
</feature>
<dbReference type="NCBIfam" id="TIGR01120">
    <property type="entry name" value="rpiB"/>
    <property type="match status" value="1"/>
</dbReference>
<dbReference type="InterPro" id="IPR051812">
    <property type="entry name" value="SPI_LacAB/RpiB"/>
</dbReference>
<feature type="active site" description="Proton donor" evidence="3">
    <location>
        <position position="111"/>
    </location>
</feature>
<dbReference type="SUPFAM" id="SSF89623">
    <property type="entry name" value="Ribose/Galactose isomerase RpiB/AlsB"/>
    <property type="match status" value="1"/>
</dbReference>
<dbReference type="InterPro" id="IPR036569">
    <property type="entry name" value="RpiB_LacA_LacB_sf"/>
</dbReference>
<dbReference type="Gene3D" id="3.40.1400.10">
    <property type="entry name" value="Sugar-phosphate isomerase, RpiB/LacA/LacB"/>
    <property type="match status" value="1"/>
</dbReference>
<dbReference type="Proteomes" id="UP000012128">
    <property type="component" value="Unassembled WGS sequence"/>
</dbReference>
<dbReference type="PIRSF" id="PIRSF005384">
    <property type="entry name" value="RpiB_LacA_B"/>
    <property type="match status" value="1"/>
</dbReference>
<keyword evidence="2 5" id="KW-0413">Isomerase</keyword>
<feature type="active site" description="Proton acceptor" evidence="3">
    <location>
        <position position="78"/>
    </location>
</feature>
<feature type="binding site" evidence="4">
    <location>
        <position position="145"/>
    </location>
    <ligand>
        <name>D-ribulose 5-phosphate</name>
        <dbReference type="ChEBI" id="CHEBI:58121"/>
    </ligand>
</feature>
<name>M6GBN0_LEPIR</name>
<dbReference type="NCBIfam" id="NF004051">
    <property type="entry name" value="PRK05571.1"/>
    <property type="match status" value="1"/>
</dbReference>
<dbReference type="GO" id="GO:0004751">
    <property type="term" value="F:ribose-5-phosphate isomerase activity"/>
    <property type="evidence" value="ECO:0007669"/>
    <property type="project" value="UniProtKB-EC"/>
</dbReference>
<reference evidence="5 6" key="1">
    <citation type="submission" date="2013-01" db="EMBL/GenBank/DDBJ databases">
        <authorList>
            <person name="Harkins D.M."/>
            <person name="Durkin A.S."/>
            <person name="Brinkac L.M."/>
            <person name="Haft D.H."/>
            <person name="Selengut J.D."/>
            <person name="Sanka R."/>
            <person name="DePew J."/>
            <person name="Purushe J."/>
            <person name="Hospenthal D.R."/>
            <person name="Murray C.K."/>
            <person name="Pimentel G."/>
            <person name="Wasfy M."/>
            <person name="Parker T."/>
            <person name="Miller R.S."/>
            <person name="Vinetz J.M."/>
            <person name="Sutton G.G."/>
            <person name="Nierman W.C."/>
            <person name="Fouts D.E."/>
        </authorList>
    </citation>
    <scope>NUCLEOTIDE SEQUENCE [LARGE SCALE GENOMIC DNA]</scope>
    <source>
        <strain evidence="5 6">2006001854</strain>
    </source>
</reference>
<dbReference type="InterPro" id="IPR003500">
    <property type="entry name" value="RpiB_LacA_LacB"/>
</dbReference>
<evidence type="ECO:0000256" key="3">
    <source>
        <dbReference type="PIRSR" id="PIRSR005384-1"/>
    </source>
</evidence>
<feature type="binding site" evidence="4">
    <location>
        <position position="112"/>
    </location>
    <ligand>
        <name>D-ribulose 5-phosphate</name>
        <dbReference type="ChEBI" id="CHEBI:58121"/>
    </ligand>
</feature>
<evidence type="ECO:0000313" key="6">
    <source>
        <dbReference type="Proteomes" id="UP000012128"/>
    </source>
</evidence>